<evidence type="ECO:0000313" key="3">
    <source>
        <dbReference type="Proteomes" id="UP001341840"/>
    </source>
</evidence>
<feature type="compositionally biased region" description="Polar residues" evidence="1">
    <location>
        <begin position="1"/>
        <end position="10"/>
    </location>
</feature>
<keyword evidence="3" id="KW-1185">Reference proteome</keyword>
<feature type="region of interest" description="Disordered" evidence="1">
    <location>
        <begin position="106"/>
        <end position="141"/>
    </location>
</feature>
<evidence type="ECO:0000256" key="1">
    <source>
        <dbReference type="SAM" id="MobiDB-lite"/>
    </source>
</evidence>
<feature type="compositionally biased region" description="Basic and acidic residues" evidence="1">
    <location>
        <begin position="54"/>
        <end position="63"/>
    </location>
</feature>
<evidence type="ECO:0000313" key="2">
    <source>
        <dbReference type="EMBL" id="MED6148043.1"/>
    </source>
</evidence>
<feature type="region of interest" description="Disordered" evidence="1">
    <location>
        <begin position="188"/>
        <end position="210"/>
    </location>
</feature>
<name>A0ABU6TJA6_9FABA</name>
<organism evidence="2 3">
    <name type="scientific">Stylosanthes scabra</name>
    <dbReference type="NCBI Taxonomy" id="79078"/>
    <lineage>
        <taxon>Eukaryota</taxon>
        <taxon>Viridiplantae</taxon>
        <taxon>Streptophyta</taxon>
        <taxon>Embryophyta</taxon>
        <taxon>Tracheophyta</taxon>
        <taxon>Spermatophyta</taxon>
        <taxon>Magnoliopsida</taxon>
        <taxon>eudicotyledons</taxon>
        <taxon>Gunneridae</taxon>
        <taxon>Pentapetalae</taxon>
        <taxon>rosids</taxon>
        <taxon>fabids</taxon>
        <taxon>Fabales</taxon>
        <taxon>Fabaceae</taxon>
        <taxon>Papilionoideae</taxon>
        <taxon>50 kb inversion clade</taxon>
        <taxon>dalbergioids sensu lato</taxon>
        <taxon>Dalbergieae</taxon>
        <taxon>Pterocarpus clade</taxon>
        <taxon>Stylosanthes</taxon>
    </lineage>
</organism>
<protein>
    <submittedName>
        <fullName evidence="2">Uncharacterized protein</fullName>
    </submittedName>
</protein>
<sequence length="210" mass="22616">MVPLSVQTRPCTARRKDVPSPPELGTRWTWLSAPRRDTVCADRRGTQDVGVRTHPRETTELGVRRGASVPEDELSDKAMTLGRSGTMDHRDADDGVMVVTNSGNIGDEETVYDRSPEADNAAEPEMPTDNTAEARTGRMTGPGVMADNTADAVMTDGTAVVMAGNTETLDTAELGQDETAGVALAYKPDHRRAEMQDIPVQSDPSSDHHT</sequence>
<feature type="region of interest" description="Disordered" evidence="1">
    <location>
        <begin position="1"/>
        <end position="72"/>
    </location>
</feature>
<proteinExistence type="predicted"/>
<gene>
    <name evidence="2" type="ORF">PIB30_049504</name>
</gene>
<dbReference type="Proteomes" id="UP001341840">
    <property type="component" value="Unassembled WGS sequence"/>
</dbReference>
<dbReference type="EMBL" id="JASCZI010090954">
    <property type="protein sequence ID" value="MED6148043.1"/>
    <property type="molecule type" value="Genomic_DNA"/>
</dbReference>
<accession>A0ABU6TJA6</accession>
<reference evidence="2 3" key="1">
    <citation type="journal article" date="2023" name="Plants (Basel)">
        <title>Bridging the Gap: Combining Genomics and Transcriptomics Approaches to Understand Stylosanthes scabra, an Orphan Legume from the Brazilian Caatinga.</title>
        <authorList>
            <person name="Ferreira-Neto J.R.C."/>
            <person name="da Silva M.D."/>
            <person name="Binneck E."/>
            <person name="de Melo N.F."/>
            <person name="da Silva R.H."/>
            <person name="de Melo A.L.T.M."/>
            <person name="Pandolfi V."/>
            <person name="Bustamante F.O."/>
            <person name="Brasileiro-Vidal A.C."/>
            <person name="Benko-Iseppon A.M."/>
        </authorList>
    </citation>
    <scope>NUCLEOTIDE SEQUENCE [LARGE SCALE GENOMIC DNA]</scope>
    <source>
        <tissue evidence="2">Leaves</tissue>
    </source>
</reference>
<comment type="caution">
    <text evidence="2">The sequence shown here is derived from an EMBL/GenBank/DDBJ whole genome shotgun (WGS) entry which is preliminary data.</text>
</comment>
<feature type="compositionally biased region" description="Basic and acidic residues" evidence="1">
    <location>
        <begin position="34"/>
        <end position="46"/>
    </location>
</feature>